<name>A0ABY5NI50_9MICO</name>
<dbReference type="InterPro" id="IPR039420">
    <property type="entry name" value="WalR-like"/>
</dbReference>
<evidence type="ECO:0000259" key="7">
    <source>
        <dbReference type="PROSITE" id="PS50110"/>
    </source>
</evidence>
<dbReference type="CDD" id="cd17535">
    <property type="entry name" value="REC_NarL-like"/>
    <property type="match status" value="1"/>
</dbReference>
<keyword evidence="2" id="KW-0805">Transcription regulation</keyword>
<gene>
    <name evidence="8" type="ORF">L2X98_30915</name>
</gene>
<protein>
    <submittedName>
        <fullName evidence="8">Response regulator transcription factor</fullName>
    </submittedName>
</protein>
<proteinExistence type="predicted"/>
<dbReference type="CDD" id="cd06170">
    <property type="entry name" value="LuxR_C_like"/>
    <property type="match status" value="1"/>
</dbReference>
<dbReference type="PRINTS" id="PR00038">
    <property type="entry name" value="HTHLUXR"/>
</dbReference>
<evidence type="ECO:0000259" key="6">
    <source>
        <dbReference type="PROSITE" id="PS50043"/>
    </source>
</evidence>
<keyword evidence="3" id="KW-0238">DNA-binding</keyword>
<evidence type="ECO:0000256" key="4">
    <source>
        <dbReference type="ARBA" id="ARBA00023163"/>
    </source>
</evidence>
<dbReference type="InterPro" id="IPR058245">
    <property type="entry name" value="NreC/VraR/RcsB-like_REC"/>
</dbReference>
<dbReference type="PANTHER" id="PTHR43214">
    <property type="entry name" value="TWO-COMPONENT RESPONSE REGULATOR"/>
    <property type="match status" value="1"/>
</dbReference>
<dbReference type="InterPro" id="IPR011006">
    <property type="entry name" value="CheY-like_superfamily"/>
</dbReference>
<keyword evidence="1 5" id="KW-0597">Phosphoprotein</keyword>
<dbReference type="Gene3D" id="3.40.50.2300">
    <property type="match status" value="1"/>
</dbReference>
<organism evidence="8 9">
    <name type="scientific">Microbacterium elymi</name>
    <dbReference type="NCBI Taxonomy" id="2909587"/>
    <lineage>
        <taxon>Bacteria</taxon>
        <taxon>Bacillati</taxon>
        <taxon>Actinomycetota</taxon>
        <taxon>Actinomycetes</taxon>
        <taxon>Micrococcales</taxon>
        <taxon>Microbacteriaceae</taxon>
        <taxon>Microbacterium</taxon>
    </lineage>
</organism>
<evidence type="ECO:0000256" key="2">
    <source>
        <dbReference type="ARBA" id="ARBA00023015"/>
    </source>
</evidence>
<accession>A0ABY5NI50</accession>
<dbReference type="PROSITE" id="PS50043">
    <property type="entry name" value="HTH_LUXR_2"/>
    <property type="match status" value="1"/>
</dbReference>
<keyword evidence="4" id="KW-0804">Transcription</keyword>
<dbReference type="SMART" id="SM00448">
    <property type="entry name" value="REC"/>
    <property type="match status" value="1"/>
</dbReference>
<feature type="domain" description="HTH luxR-type" evidence="6">
    <location>
        <begin position="143"/>
        <end position="208"/>
    </location>
</feature>
<feature type="domain" description="Response regulatory" evidence="7">
    <location>
        <begin position="3"/>
        <end position="119"/>
    </location>
</feature>
<dbReference type="Pfam" id="PF00072">
    <property type="entry name" value="Response_reg"/>
    <property type="match status" value="1"/>
</dbReference>
<sequence>MVTIFLVDDHEVVRRGIAGVLETQPDFTIVGEAGTVRDASARIAATLPDLAILDVRLPDGSGIDLCRHVRQEHPDVRCLILTAFDDDDAVMAAVLADAAGYLLKSVRTVDLVNSVRTVVTGGKLLHPAARMQATRVLRTASAEDPRFGSLSLRERQILSLIADALTNRQIGERLGLAEKTVKNYVSTMLSKLGLDHRTQAAVFEIERTGGPL</sequence>
<evidence type="ECO:0000256" key="1">
    <source>
        <dbReference type="ARBA" id="ARBA00022553"/>
    </source>
</evidence>
<dbReference type="PROSITE" id="PS50110">
    <property type="entry name" value="RESPONSE_REGULATORY"/>
    <property type="match status" value="1"/>
</dbReference>
<dbReference type="InterPro" id="IPR001789">
    <property type="entry name" value="Sig_transdc_resp-reg_receiver"/>
</dbReference>
<evidence type="ECO:0000256" key="5">
    <source>
        <dbReference type="PROSITE-ProRule" id="PRU00169"/>
    </source>
</evidence>
<evidence type="ECO:0000256" key="3">
    <source>
        <dbReference type="ARBA" id="ARBA00023125"/>
    </source>
</evidence>
<feature type="modified residue" description="4-aspartylphosphate" evidence="5">
    <location>
        <position position="54"/>
    </location>
</feature>
<dbReference type="SMART" id="SM00421">
    <property type="entry name" value="HTH_LUXR"/>
    <property type="match status" value="1"/>
</dbReference>
<dbReference type="RefSeq" id="WP_259611372.1">
    <property type="nucleotide sequence ID" value="NZ_CP091139.2"/>
</dbReference>
<dbReference type="Pfam" id="PF00196">
    <property type="entry name" value="GerE"/>
    <property type="match status" value="1"/>
</dbReference>
<dbReference type="EMBL" id="CP091139">
    <property type="protein sequence ID" value="UUT34840.1"/>
    <property type="molecule type" value="Genomic_DNA"/>
</dbReference>
<dbReference type="PANTHER" id="PTHR43214:SF24">
    <property type="entry name" value="TRANSCRIPTIONAL REGULATORY PROTEIN NARL-RELATED"/>
    <property type="match status" value="1"/>
</dbReference>
<keyword evidence="9" id="KW-1185">Reference proteome</keyword>
<reference evidence="8" key="1">
    <citation type="submission" date="2022-01" db="EMBL/GenBank/DDBJ databases">
        <title>Microbacterium eymi and Microbacterium rhizovicinus sp. nov., isolated from the rhizospheric soil of Elymus tsukushiensis, a plant native to the Dokdo Islands, Republic of Korea.</title>
        <authorList>
            <person name="Hwang Y.J."/>
        </authorList>
    </citation>
    <scope>NUCLEOTIDE SEQUENCE</scope>
    <source>
        <strain evidence="8">KUDC0405</strain>
    </source>
</reference>
<dbReference type="InterPro" id="IPR000792">
    <property type="entry name" value="Tscrpt_reg_LuxR_C"/>
</dbReference>
<evidence type="ECO:0000313" key="8">
    <source>
        <dbReference type="EMBL" id="UUT34840.1"/>
    </source>
</evidence>
<dbReference type="SUPFAM" id="SSF52172">
    <property type="entry name" value="CheY-like"/>
    <property type="match status" value="1"/>
</dbReference>
<dbReference type="Proteomes" id="UP001054811">
    <property type="component" value="Chromosome"/>
</dbReference>
<evidence type="ECO:0000313" key="9">
    <source>
        <dbReference type="Proteomes" id="UP001054811"/>
    </source>
</evidence>